<protein>
    <submittedName>
        <fullName evidence="1">Uncharacterized protein</fullName>
    </submittedName>
</protein>
<comment type="caution">
    <text evidence="1">The sequence shown here is derived from an EMBL/GenBank/DDBJ whole genome shotgun (WGS) entry which is preliminary data.</text>
</comment>
<proteinExistence type="predicted"/>
<reference evidence="1" key="1">
    <citation type="submission" date="2013-08" db="EMBL/GenBank/DDBJ databases">
        <authorList>
            <person name="Mendez C."/>
            <person name="Richter M."/>
            <person name="Ferrer M."/>
            <person name="Sanchez J."/>
        </authorList>
    </citation>
    <scope>NUCLEOTIDE SEQUENCE</scope>
</reference>
<dbReference type="EMBL" id="AUZX01010653">
    <property type="protein sequence ID" value="EQD46693.1"/>
    <property type="molecule type" value="Genomic_DNA"/>
</dbReference>
<sequence>MSGLGYCQEIIFRGRTEGDTKVTELRWDGRKLRELLRDANYTGDLSGLIRSVVDVRKLPGEGYPNRFFEVELRKVTRLRGDLLLNDDSIRAYLAQVAPVPFHPDFRFGPQIAAFLRDRGVREPVDVRLAGDEEPIYHRVRDVIAFSEKHVDMVHSVELFEFLGQEGDVEAFGWILEHGYFGAVPR</sequence>
<feature type="non-terminal residue" evidence="1">
    <location>
        <position position="185"/>
    </location>
</feature>
<name>T0ZPX0_9ZZZZ</name>
<dbReference type="AlphaFoldDB" id="T0ZPX0"/>
<reference evidence="1" key="2">
    <citation type="journal article" date="2014" name="ISME J.">
        <title>Microbial stratification in low pH oxic and suboxic macroscopic growths along an acid mine drainage.</title>
        <authorList>
            <person name="Mendez-Garcia C."/>
            <person name="Mesa V."/>
            <person name="Sprenger R.R."/>
            <person name="Richter M."/>
            <person name="Diez M.S."/>
            <person name="Solano J."/>
            <person name="Bargiela R."/>
            <person name="Golyshina O.V."/>
            <person name="Manteca A."/>
            <person name="Ramos J.L."/>
            <person name="Gallego J.R."/>
            <person name="Llorente I."/>
            <person name="Martins Dos Santos V.A."/>
            <person name="Jensen O.N."/>
            <person name="Pelaez A.I."/>
            <person name="Sanchez J."/>
            <person name="Ferrer M."/>
        </authorList>
    </citation>
    <scope>NUCLEOTIDE SEQUENCE</scope>
</reference>
<gene>
    <name evidence="1" type="ORF">B1A_14512</name>
</gene>
<accession>T0ZPX0</accession>
<organism evidence="1">
    <name type="scientific">mine drainage metagenome</name>
    <dbReference type="NCBI Taxonomy" id="410659"/>
    <lineage>
        <taxon>unclassified sequences</taxon>
        <taxon>metagenomes</taxon>
        <taxon>ecological metagenomes</taxon>
    </lineage>
</organism>
<evidence type="ECO:0000313" key="1">
    <source>
        <dbReference type="EMBL" id="EQD46693.1"/>
    </source>
</evidence>